<gene>
    <name evidence="1" type="ORF">WMSIL1_LOCUS964</name>
</gene>
<feature type="non-terminal residue" evidence="1">
    <location>
        <position position="1"/>
    </location>
</feature>
<feature type="non-terminal residue" evidence="1">
    <location>
        <position position="126"/>
    </location>
</feature>
<name>A0A564XZU3_HYMDI</name>
<proteinExistence type="predicted"/>
<protein>
    <submittedName>
        <fullName evidence="1">Uncharacterized protein</fullName>
    </submittedName>
</protein>
<evidence type="ECO:0000313" key="2">
    <source>
        <dbReference type="Proteomes" id="UP000321570"/>
    </source>
</evidence>
<dbReference type="Proteomes" id="UP000321570">
    <property type="component" value="Unassembled WGS sequence"/>
</dbReference>
<dbReference type="AlphaFoldDB" id="A0A564XZU3"/>
<keyword evidence="2" id="KW-1185">Reference proteome</keyword>
<sequence>DEELEKLIKKRLETVKNRYKGKKLDSYPRRNLRFDEIVFRDISRSPLKECNTQKEMLIATFNYYKKLGIKYNNESMSNINIPTWCTESETLTRSKDLQSTLNKSDKNESESFLAKRLFDEFIQKIQ</sequence>
<accession>A0A564XZU3</accession>
<reference evidence="1 2" key="1">
    <citation type="submission" date="2019-07" db="EMBL/GenBank/DDBJ databases">
        <authorList>
            <person name="Jastrzebski P J."/>
            <person name="Paukszto L."/>
            <person name="Jastrzebski P J."/>
        </authorList>
    </citation>
    <scope>NUCLEOTIDE SEQUENCE [LARGE SCALE GENOMIC DNA]</scope>
    <source>
        <strain evidence="1 2">WMS-il1</strain>
    </source>
</reference>
<organism evidence="1 2">
    <name type="scientific">Hymenolepis diminuta</name>
    <name type="common">Rat tapeworm</name>
    <dbReference type="NCBI Taxonomy" id="6216"/>
    <lineage>
        <taxon>Eukaryota</taxon>
        <taxon>Metazoa</taxon>
        <taxon>Spiralia</taxon>
        <taxon>Lophotrochozoa</taxon>
        <taxon>Platyhelminthes</taxon>
        <taxon>Cestoda</taxon>
        <taxon>Eucestoda</taxon>
        <taxon>Cyclophyllidea</taxon>
        <taxon>Hymenolepididae</taxon>
        <taxon>Hymenolepis</taxon>
    </lineage>
</organism>
<dbReference type="EMBL" id="CABIJS010000022">
    <property type="protein sequence ID" value="VUZ39783.1"/>
    <property type="molecule type" value="Genomic_DNA"/>
</dbReference>
<evidence type="ECO:0000313" key="1">
    <source>
        <dbReference type="EMBL" id="VUZ39783.1"/>
    </source>
</evidence>